<proteinExistence type="predicted"/>
<feature type="region of interest" description="Disordered" evidence="1">
    <location>
        <begin position="329"/>
        <end position="353"/>
    </location>
</feature>
<dbReference type="PANTHER" id="PTHR33375">
    <property type="entry name" value="CHROMOSOME-PARTITIONING PROTEIN PARB-RELATED"/>
    <property type="match status" value="1"/>
</dbReference>
<geneLocation type="plasmid" evidence="3 4">
    <name>unnamed3</name>
</geneLocation>
<dbReference type="GO" id="GO:0005694">
    <property type="term" value="C:chromosome"/>
    <property type="evidence" value="ECO:0007669"/>
    <property type="project" value="TreeGrafter"/>
</dbReference>
<dbReference type="Gene3D" id="1.10.10.2830">
    <property type="match status" value="1"/>
</dbReference>
<dbReference type="EMBL" id="CP023039">
    <property type="protein sequence ID" value="AXY24117.1"/>
    <property type="molecule type" value="Genomic_DNA"/>
</dbReference>
<dbReference type="InterPro" id="IPR036086">
    <property type="entry name" value="ParB/Sulfiredoxin_sf"/>
</dbReference>
<dbReference type="Proteomes" id="UP000264120">
    <property type="component" value="Plasmid unnamed3"/>
</dbReference>
<accession>A0A347WGX4</accession>
<evidence type="ECO:0000313" key="3">
    <source>
        <dbReference type="EMBL" id="AXY24117.1"/>
    </source>
</evidence>
<dbReference type="SUPFAM" id="SSF109709">
    <property type="entry name" value="KorB DNA-binding domain-like"/>
    <property type="match status" value="1"/>
</dbReference>
<dbReference type="SMART" id="SM00470">
    <property type="entry name" value="ParB"/>
    <property type="match status" value="1"/>
</dbReference>
<evidence type="ECO:0000259" key="2">
    <source>
        <dbReference type="SMART" id="SM00470"/>
    </source>
</evidence>
<organism evidence="3 4">
    <name type="scientific">Komagataeibacter saccharivorans</name>
    <dbReference type="NCBI Taxonomy" id="265959"/>
    <lineage>
        <taxon>Bacteria</taxon>
        <taxon>Pseudomonadati</taxon>
        <taxon>Pseudomonadota</taxon>
        <taxon>Alphaproteobacteria</taxon>
        <taxon>Acetobacterales</taxon>
        <taxon>Acetobacteraceae</taxon>
        <taxon>Komagataeibacter</taxon>
    </lineage>
</organism>
<dbReference type="Pfam" id="PF02195">
    <property type="entry name" value="ParB_N"/>
    <property type="match status" value="1"/>
</dbReference>
<evidence type="ECO:0000313" key="4">
    <source>
        <dbReference type="Proteomes" id="UP000264120"/>
    </source>
</evidence>
<keyword evidence="4" id="KW-1185">Reference proteome</keyword>
<feature type="domain" description="ParB-like N-terminal" evidence="2">
    <location>
        <begin position="4"/>
        <end position="95"/>
    </location>
</feature>
<feature type="compositionally biased region" description="Low complexity" evidence="1">
    <location>
        <begin position="12"/>
        <end position="24"/>
    </location>
</feature>
<evidence type="ECO:0000256" key="1">
    <source>
        <dbReference type="SAM" id="MobiDB-lite"/>
    </source>
</evidence>
<dbReference type="AlphaFoldDB" id="A0A347WGX4"/>
<dbReference type="KEGG" id="ksc:CD178_03373"/>
<dbReference type="GO" id="GO:0007059">
    <property type="term" value="P:chromosome segregation"/>
    <property type="evidence" value="ECO:0007669"/>
    <property type="project" value="TreeGrafter"/>
</dbReference>
<feature type="compositionally biased region" description="Basic and acidic residues" evidence="1">
    <location>
        <begin position="1"/>
        <end position="10"/>
    </location>
</feature>
<dbReference type="PANTHER" id="PTHR33375:SF1">
    <property type="entry name" value="CHROMOSOME-PARTITIONING PROTEIN PARB-RELATED"/>
    <property type="match status" value="1"/>
</dbReference>
<keyword evidence="3" id="KW-0614">Plasmid</keyword>
<gene>
    <name evidence="3" type="primary">spo0C</name>
    <name evidence="3" type="ORF">CD178_03373</name>
</gene>
<dbReference type="InterPro" id="IPR050336">
    <property type="entry name" value="Chromosome_partition/occlusion"/>
</dbReference>
<protein>
    <submittedName>
        <fullName evidence="3">Chromosome-partitioning protein Spo0J</fullName>
    </submittedName>
</protein>
<dbReference type="Gene3D" id="3.90.1530.30">
    <property type="match status" value="1"/>
</dbReference>
<dbReference type="InterPro" id="IPR003115">
    <property type="entry name" value="ParB_N"/>
</dbReference>
<reference evidence="3 4" key="1">
    <citation type="submission" date="2017-08" db="EMBL/GenBank/DDBJ databases">
        <title>Complete genome sequence of Gluconacetobacter saccharivorans CV1 isolated from Fermented Vinegar.</title>
        <authorList>
            <person name="Kim S.-Y."/>
        </authorList>
    </citation>
    <scope>NUCLEOTIDE SEQUENCE [LARGE SCALE GENOMIC DNA]</scope>
    <source>
        <strain evidence="3 4">CV1</strain>
        <plasmid evidence="3 4">unnamed3</plasmid>
    </source>
</reference>
<dbReference type="OrthoDB" id="8116493at2"/>
<feature type="region of interest" description="Disordered" evidence="1">
    <location>
        <begin position="1"/>
        <end position="25"/>
    </location>
</feature>
<dbReference type="SUPFAM" id="SSF110849">
    <property type="entry name" value="ParB/Sulfiredoxin"/>
    <property type="match status" value="1"/>
</dbReference>
<dbReference type="RefSeq" id="WP_118963853.1">
    <property type="nucleotide sequence ID" value="NZ_CP023039.1"/>
</dbReference>
<sequence>MELREIDPKTLRANPDNPRRAAPPVEEDRRLALNIRAVGLIHPPLVREGGDGVLTIIAGHRRARCSIMAKLKTIPVFVTGADEELDGLVAASENMIRLGMSEPDQWRAVSRMRSEQKMKETAICKALMVTPAYLRRLELLAHLHPPILDAIELGIGPDDDARKAIAKASPDEQARVWAEIWAESAEEGQDPADYRMTVEDGQHMDWDDLARAFSIAEFYARDARFDDTAARRHGIVWEEDLFGEGGQDNRYTSDARAYAAAQREAMEAGLPANGHITPTDDYGYPVLPENAYLVQAWHEAGEDDQIAVFLHPVTLRVGEKGFRIRVDASATSRASESPGPVVEKPRERPDISGTGLKMIGEIRTLALHRALDGAADAVDPWDLVGALLLALGCGNVTVKNDTSHIAYHQPTARDNALAALFPEGHLVRDPALMRHHAMTVVRSIANCDVSPYDGSGPQALLLGILFGADSHMPNMAVEDFLKTYSKAGITRAVQAEGLPEQATGKLMRAALINHVGPGGHWVPDVAGFAGAPVAWKEKLDRQRGAAARMIALDAELEADETHEDAGGAADAVAGAMQVDEGEADMTALPNAATPEPEMVLAA</sequence>
<name>A0A347WGX4_9PROT</name>